<proteinExistence type="predicted"/>
<accession>A0A7W8DG89</accession>
<keyword evidence="2" id="KW-1185">Reference proteome</keyword>
<comment type="caution">
    <text evidence="1">The sequence shown here is derived from an EMBL/GenBank/DDBJ whole genome shotgun (WGS) entry which is preliminary data.</text>
</comment>
<evidence type="ECO:0008006" key="3">
    <source>
        <dbReference type="Google" id="ProtNLM"/>
    </source>
</evidence>
<protein>
    <recommendedName>
        <fullName evidence="3">DUF4911 domain-containing protein</fullName>
    </recommendedName>
</protein>
<dbReference type="EMBL" id="JACHID010000002">
    <property type="protein sequence ID" value="MBB5021241.1"/>
    <property type="molecule type" value="Genomic_DNA"/>
</dbReference>
<name>A0A7W8DG89_9BACT</name>
<gene>
    <name evidence="1" type="ORF">HNR37_000547</name>
</gene>
<reference evidence="1 2" key="1">
    <citation type="submission" date="2020-08" db="EMBL/GenBank/DDBJ databases">
        <title>Genomic Encyclopedia of Type Strains, Phase IV (KMG-IV): sequencing the most valuable type-strain genomes for metagenomic binning, comparative biology and taxonomic classification.</title>
        <authorList>
            <person name="Goeker M."/>
        </authorList>
    </citation>
    <scope>NUCLEOTIDE SEQUENCE [LARGE SCALE GENOMIC DNA]</scope>
    <source>
        <strain evidence="1 2">DSM 22071</strain>
    </source>
</reference>
<dbReference type="InterPro" id="IPR032587">
    <property type="entry name" value="DUF4911"/>
</dbReference>
<sequence length="80" mass="9062">MKELIFVCKIHSPHIMYVNSLLDSYEGIGVIRTVDEKSGDVVFYTTSDTEQELRGFLESLDLEIGLKILEVRQQNSLEAG</sequence>
<evidence type="ECO:0000313" key="1">
    <source>
        <dbReference type="EMBL" id="MBB5021241.1"/>
    </source>
</evidence>
<organism evidence="1 2">
    <name type="scientific">Desulfurispira natronophila</name>
    <dbReference type="NCBI Taxonomy" id="682562"/>
    <lineage>
        <taxon>Bacteria</taxon>
        <taxon>Pseudomonadati</taxon>
        <taxon>Chrysiogenota</taxon>
        <taxon>Chrysiogenia</taxon>
        <taxon>Chrysiogenales</taxon>
        <taxon>Chrysiogenaceae</taxon>
        <taxon>Desulfurispira</taxon>
    </lineage>
</organism>
<dbReference type="Proteomes" id="UP000528322">
    <property type="component" value="Unassembled WGS sequence"/>
</dbReference>
<dbReference type="RefSeq" id="WP_183729578.1">
    <property type="nucleotide sequence ID" value="NZ_JACHID010000002.1"/>
</dbReference>
<dbReference type="Pfam" id="PF16256">
    <property type="entry name" value="DUF4911"/>
    <property type="match status" value="1"/>
</dbReference>
<evidence type="ECO:0000313" key="2">
    <source>
        <dbReference type="Proteomes" id="UP000528322"/>
    </source>
</evidence>
<dbReference type="AlphaFoldDB" id="A0A7W8DG89"/>